<feature type="region of interest" description="Disordered" evidence="1">
    <location>
        <begin position="994"/>
        <end position="1013"/>
    </location>
</feature>
<organism evidence="3 4">
    <name type="scientific">Pseudomicrostroma glucosiphilum</name>
    <dbReference type="NCBI Taxonomy" id="1684307"/>
    <lineage>
        <taxon>Eukaryota</taxon>
        <taxon>Fungi</taxon>
        <taxon>Dikarya</taxon>
        <taxon>Basidiomycota</taxon>
        <taxon>Ustilaginomycotina</taxon>
        <taxon>Exobasidiomycetes</taxon>
        <taxon>Microstromatales</taxon>
        <taxon>Microstromatales incertae sedis</taxon>
        <taxon>Pseudomicrostroma</taxon>
    </lineage>
</organism>
<dbReference type="STRING" id="1684307.A0A316UCA1"/>
<evidence type="ECO:0000313" key="3">
    <source>
        <dbReference type="EMBL" id="PWN20635.1"/>
    </source>
</evidence>
<evidence type="ECO:0000313" key="4">
    <source>
        <dbReference type="Proteomes" id="UP000245942"/>
    </source>
</evidence>
<dbReference type="Gene3D" id="2.60.120.650">
    <property type="entry name" value="Cupin"/>
    <property type="match status" value="1"/>
</dbReference>
<dbReference type="RefSeq" id="XP_025347795.1">
    <property type="nucleotide sequence ID" value="XM_025492499.1"/>
</dbReference>
<dbReference type="AlphaFoldDB" id="A0A316UCA1"/>
<feature type="compositionally biased region" description="Acidic residues" evidence="1">
    <location>
        <begin position="516"/>
        <end position="528"/>
    </location>
</feature>
<dbReference type="InterPro" id="IPR014710">
    <property type="entry name" value="RmlC-like_jellyroll"/>
</dbReference>
<dbReference type="PANTHER" id="PTHR12461:SF100">
    <property type="entry name" value="JMJC DOMAIN-CONTAINING PROTEIN 4"/>
    <property type="match status" value="1"/>
</dbReference>
<feature type="region of interest" description="Disordered" evidence="1">
    <location>
        <begin position="649"/>
        <end position="692"/>
    </location>
</feature>
<dbReference type="EMBL" id="KZ819327">
    <property type="protein sequence ID" value="PWN20635.1"/>
    <property type="molecule type" value="Genomic_DNA"/>
</dbReference>
<dbReference type="Pfam" id="PF13621">
    <property type="entry name" value="Cupin_8"/>
    <property type="match status" value="2"/>
</dbReference>
<feature type="region of interest" description="Disordered" evidence="1">
    <location>
        <begin position="803"/>
        <end position="833"/>
    </location>
</feature>
<feature type="compositionally biased region" description="Polar residues" evidence="1">
    <location>
        <begin position="803"/>
        <end position="812"/>
    </location>
</feature>
<feature type="compositionally biased region" description="Low complexity" evidence="1">
    <location>
        <begin position="745"/>
        <end position="754"/>
    </location>
</feature>
<feature type="compositionally biased region" description="Polar residues" evidence="1">
    <location>
        <begin position="957"/>
        <end position="967"/>
    </location>
</feature>
<feature type="compositionally biased region" description="Acidic residues" evidence="1">
    <location>
        <begin position="755"/>
        <end position="776"/>
    </location>
</feature>
<protein>
    <recommendedName>
        <fullName evidence="2">JmjC domain-containing protein</fullName>
    </recommendedName>
</protein>
<reference evidence="3 4" key="1">
    <citation type="journal article" date="2018" name="Mol. Biol. Evol.">
        <title>Broad Genomic Sampling Reveals a Smut Pathogenic Ancestry of the Fungal Clade Ustilaginomycotina.</title>
        <authorList>
            <person name="Kijpornyongpan T."/>
            <person name="Mondo S.J."/>
            <person name="Barry K."/>
            <person name="Sandor L."/>
            <person name="Lee J."/>
            <person name="Lipzen A."/>
            <person name="Pangilinan J."/>
            <person name="LaButti K."/>
            <person name="Hainaut M."/>
            <person name="Henrissat B."/>
            <person name="Grigoriev I.V."/>
            <person name="Spatafora J.W."/>
            <person name="Aime M.C."/>
        </authorList>
    </citation>
    <scope>NUCLEOTIDE SEQUENCE [LARGE SCALE GENOMIC DNA]</scope>
    <source>
        <strain evidence="3 4">MCA 4718</strain>
    </source>
</reference>
<gene>
    <name evidence="3" type="ORF">BCV69DRAFT_282855</name>
</gene>
<feature type="compositionally biased region" description="Low complexity" evidence="1">
    <location>
        <begin position="157"/>
        <end position="177"/>
    </location>
</feature>
<feature type="compositionally biased region" description="Acidic residues" evidence="1">
    <location>
        <begin position="382"/>
        <end position="410"/>
    </location>
</feature>
<feature type="region of interest" description="Disordered" evidence="1">
    <location>
        <begin position="382"/>
        <end position="415"/>
    </location>
</feature>
<feature type="compositionally biased region" description="Low complexity" evidence="1">
    <location>
        <begin position="666"/>
        <end position="677"/>
    </location>
</feature>
<sequence>MACHYEGYMPDTNRPQIEAVNVEDLTPELLWNRCIRKRRPVIINGFPKDAEWKAEQWTDLAHLAELAGHAPVKIEPIDPRLGHFGTAAKRQKVAFAEFIKRLRDPLKKKGDWYLTTQYDSEDEDEDQQRAAHHRKNGEKVNGKRKREAAPPEEEAYASDSAASSSSTASSSSSSPIEVSLPVYEPEINSLPAKFRPPPLDPLLPSPTHALADDFPLQPALMGNLVLQQTNLWLGNCQEGKSSGLHHDFHDNLYALLSGRKRFILFPPPYHLLLHPRGTVERVHPNGLIEYTPRGSRHIRHPVCHRLPLRSDGLPQTEAARWSLLARRQELREAWEQDVTPNGEGHIPSDRRKGKARMTHKMEETLAAYEDGIDRVERVTAFEAEEESSSSYEEEEEEDLLTEESDFDGETFEERRTRDQEVLQALLAASEEARRHHFESGGTMETLYRSDSDDYDDSDEVDFYESLEEDSVEPGGAFADGRHLPIEYERLIARAQEGDRVAIEMVAHLQRQLDADQTQDDASDEEESAADSSPRDVLRIPRNPGSNLPGGLRRDEDIDEYEDHLEYDDGVTPAEVLFLGNEEGPADFMIDFENEESEEEGDDLQQQQELLAMNALRRQTALNLIRSGGPAQARGEEILRQIEAQEVEAQRQGQELAQRAIASAPTSQDDGTSVSSSDDSVDENDVEEMKDAILAHLEAGGEVILDENEVNTLNAQGRPAQADGVIASELRGKQEDNETSDEESSSDAAFPSEAISDADDDGEADNDEYDDDDDDDSSGSGWGEEGDVDDSEAVLAALEAQAKSRNLQQNNGQDGRASMGKSAPEHTEDREPLSFSRINPLVLHRHFGIPDAISAPRNGRAGVPLPPGRHLRPDERCPHPIVVDLLPGQMLYLPASWWHEVTSEAHAPTGKESNGTSEAAEANVHMALNWWFHPPDNLTPLPAKQNIAATNGGMGPARSSSTAHPSSFEQPYQDAAVWNFIRAKVNRRLKRAKRAAQAMKEGKGAAAVGKKRKQ</sequence>
<feature type="region of interest" description="Disordered" evidence="1">
    <location>
        <begin position="119"/>
        <end position="177"/>
    </location>
</feature>
<dbReference type="PROSITE" id="PS51184">
    <property type="entry name" value="JMJC"/>
    <property type="match status" value="1"/>
</dbReference>
<dbReference type="PANTHER" id="PTHR12461">
    <property type="entry name" value="HYPOXIA-INDUCIBLE FACTOR 1 ALPHA INHIBITOR-RELATED"/>
    <property type="match status" value="1"/>
</dbReference>
<evidence type="ECO:0000256" key="1">
    <source>
        <dbReference type="SAM" id="MobiDB-lite"/>
    </source>
</evidence>
<dbReference type="SUPFAM" id="SSF51197">
    <property type="entry name" value="Clavaminate synthase-like"/>
    <property type="match status" value="2"/>
</dbReference>
<keyword evidence="4" id="KW-1185">Reference proteome</keyword>
<feature type="compositionally biased region" description="Low complexity" evidence="1">
    <location>
        <begin position="994"/>
        <end position="1007"/>
    </location>
</feature>
<dbReference type="GeneID" id="37014233"/>
<feature type="compositionally biased region" description="Basic and acidic residues" evidence="1">
    <location>
        <begin position="822"/>
        <end position="831"/>
    </location>
</feature>
<proteinExistence type="predicted"/>
<feature type="domain" description="JmjC" evidence="2">
    <location>
        <begin position="194"/>
        <end position="948"/>
    </location>
</feature>
<feature type="region of interest" description="Disordered" evidence="1">
    <location>
        <begin position="713"/>
        <end position="788"/>
    </location>
</feature>
<accession>A0A316UCA1</accession>
<dbReference type="InterPro" id="IPR041667">
    <property type="entry name" value="Cupin_8"/>
</dbReference>
<name>A0A316UCA1_9BASI</name>
<dbReference type="Gene3D" id="2.60.120.10">
    <property type="entry name" value="Jelly Rolls"/>
    <property type="match status" value="1"/>
</dbReference>
<feature type="compositionally biased region" description="Basic residues" evidence="1">
    <location>
        <begin position="130"/>
        <end position="146"/>
    </location>
</feature>
<feature type="region of interest" description="Disordered" evidence="1">
    <location>
        <begin position="948"/>
        <end position="967"/>
    </location>
</feature>
<feature type="region of interest" description="Disordered" evidence="1">
    <location>
        <begin position="512"/>
        <end position="553"/>
    </location>
</feature>
<dbReference type="InterPro" id="IPR003347">
    <property type="entry name" value="JmjC_dom"/>
</dbReference>
<dbReference type="Proteomes" id="UP000245942">
    <property type="component" value="Unassembled WGS sequence"/>
</dbReference>
<evidence type="ECO:0000259" key="2">
    <source>
        <dbReference type="PROSITE" id="PS51184"/>
    </source>
</evidence>
<dbReference type="OrthoDB" id="415358at2759"/>